<proteinExistence type="predicted"/>
<dbReference type="PROSITE" id="PS51913">
    <property type="entry name" value="HTH_HARE"/>
    <property type="match status" value="1"/>
</dbReference>
<feature type="domain" description="HTH HARE-type" evidence="2">
    <location>
        <begin position="1"/>
        <end position="71"/>
    </location>
</feature>
<dbReference type="InterPro" id="IPR007759">
    <property type="entry name" value="Asxl_HARE-HTH"/>
</dbReference>
<organism evidence="3 4">
    <name type="scientific">Thermus filiformis</name>
    <dbReference type="NCBI Taxonomy" id="276"/>
    <lineage>
        <taxon>Bacteria</taxon>
        <taxon>Thermotogati</taxon>
        <taxon>Deinococcota</taxon>
        <taxon>Deinococci</taxon>
        <taxon>Thermales</taxon>
        <taxon>Thermaceae</taxon>
        <taxon>Thermus</taxon>
    </lineage>
</organism>
<dbReference type="GO" id="GO:0006355">
    <property type="term" value="P:regulation of DNA-templated transcription"/>
    <property type="evidence" value="ECO:0007669"/>
    <property type="project" value="InterPro"/>
</dbReference>
<dbReference type="AlphaFoldDB" id="A0A0D6XBG5"/>
<keyword evidence="4" id="KW-1185">Reference proteome</keyword>
<evidence type="ECO:0000259" key="2">
    <source>
        <dbReference type="PROSITE" id="PS51913"/>
    </source>
</evidence>
<dbReference type="EMBL" id="JPSL02000037">
    <property type="protein sequence ID" value="KIX84676.1"/>
    <property type="molecule type" value="Genomic_DNA"/>
</dbReference>
<comment type="caution">
    <text evidence="3">The sequence shown here is derived from an EMBL/GenBank/DDBJ whole genome shotgun (WGS) entry which is preliminary data.</text>
</comment>
<dbReference type="STRING" id="276.THFILI_03235"/>
<dbReference type="RefSeq" id="WP_038066915.1">
    <property type="nucleotide sequence ID" value="NZ_JPSL02000037.1"/>
</dbReference>
<name>A0A0D6XBG5_THEFI</name>
<evidence type="ECO:0000313" key="3">
    <source>
        <dbReference type="EMBL" id="KIX84676.1"/>
    </source>
</evidence>
<evidence type="ECO:0000313" key="4">
    <source>
        <dbReference type="Proteomes" id="UP000030364"/>
    </source>
</evidence>
<dbReference type="Proteomes" id="UP000030364">
    <property type="component" value="Unassembled WGS sequence"/>
</dbReference>
<sequence>MGFRELVLALLEEEGRPLHYREVGRLLKERGHWAHIKNPERVALSRLAALSRWHLSPVVNLGRGFYGLRKWEGGTSPEP</sequence>
<dbReference type="OrthoDB" id="32898at2"/>
<keyword evidence="1" id="KW-0804">Transcription</keyword>
<accession>A0A0D6XBG5</accession>
<reference evidence="3 4" key="1">
    <citation type="journal article" date="2015" name="Genome Announc.">
        <title>Draft Genome Sequence of the Thermophile Thermus filiformis ATCC 43280, Producer of Carotenoid-(Di)glucoside-Branched Fatty Acid (Di)esters and Source of Hyperthermostable Enzymes of Biotechnological Interest.</title>
        <authorList>
            <person name="Mandelli F."/>
            <person name="Oliveira Ramires B."/>
            <person name="Couger M.B."/>
            <person name="Paixao D.A."/>
            <person name="Camilo C.M."/>
            <person name="Polikarpov I."/>
            <person name="Prade R."/>
            <person name="Riano-Pachon D.M."/>
            <person name="Squina F.M."/>
        </authorList>
    </citation>
    <scope>NUCLEOTIDE SEQUENCE [LARGE SCALE GENOMIC DNA]</scope>
    <source>
        <strain evidence="3 4">ATCC 43280</strain>
    </source>
</reference>
<evidence type="ECO:0000256" key="1">
    <source>
        <dbReference type="ARBA" id="ARBA00023163"/>
    </source>
</evidence>
<protein>
    <recommendedName>
        <fullName evidence="2">HTH HARE-type domain-containing protein</fullName>
    </recommendedName>
</protein>
<gene>
    <name evidence="3" type="ORF">THFILI_03235</name>
</gene>